<protein>
    <submittedName>
        <fullName evidence="1">Uncharacterized protein</fullName>
    </submittedName>
</protein>
<dbReference type="Proteomes" id="UP000762676">
    <property type="component" value="Unassembled WGS sequence"/>
</dbReference>
<evidence type="ECO:0000313" key="1">
    <source>
        <dbReference type="EMBL" id="GFR79799.1"/>
    </source>
</evidence>
<sequence>MHVCKKFNITKPNKKNILAQDTDTAPDITIYETHLKVVETSTYLGFTITISLALDIETSIRIRKVAAAMYKLNKCAWNNNQMTTNIKVRVYQACIEAKPGPHTPTITRGSTDPTYAILEASFRSSGRTR</sequence>
<dbReference type="EMBL" id="BMAT01008184">
    <property type="protein sequence ID" value="GFR79799.1"/>
    <property type="molecule type" value="Genomic_DNA"/>
</dbReference>
<reference evidence="1 2" key="1">
    <citation type="journal article" date="2021" name="Elife">
        <title>Chloroplast acquisition without the gene transfer in kleptoplastic sea slugs, Plakobranchus ocellatus.</title>
        <authorList>
            <person name="Maeda T."/>
            <person name="Takahashi S."/>
            <person name="Yoshida T."/>
            <person name="Shimamura S."/>
            <person name="Takaki Y."/>
            <person name="Nagai Y."/>
            <person name="Toyoda A."/>
            <person name="Suzuki Y."/>
            <person name="Arimoto A."/>
            <person name="Ishii H."/>
            <person name="Satoh N."/>
            <person name="Nishiyama T."/>
            <person name="Hasebe M."/>
            <person name="Maruyama T."/>
            <person name="Minagawa J."/>
            <person name="Obokata J."/>
            <person name="Shigenobu S."/>
        </authorList>
    </citation>
    <scope>NUCLEOTIDE SEQUENCE [LARGE SCALE GENOMIC DNA]</scope>
</reference>
<name>A0AAV4G2S3_9GAST</name>
<evidence type="ECO:0000313" key="2">
    <source>
        <dbReference type="Proteomes" id="UP000762676"/>
    </source>
</evidence>
<proteinExistence type="predicted"/>
<keyword evidence="2" id="KW-1185">Reference proteome</keyword>
<gene>
    <name evidence="1" type="ORF">ElyMa_004030400</name>
</gene>
<organism evidence="1 2">
    <name type="scientific">Elysia marginata</name>
    <dbReference type="NCBI Taxonomy" id="1093978"/>
    <lineage>
        <taxon>Eukaryota</taxon>
        <taxon>Metazoa</taxon>
        <taxon>Spiralia</taxon>
        <taxon>Lophotrochozoa</taxon>
        <taxon>Mollusca</taxon>
        <taxon>Gastropoda</taxon>
        <taxon>Heterobranchia</taxon>
        <taxon>Euthyneura</taxon>
        <taxon>Panpulmonata</taxon>
        <taxon>Sacoglossa</taxon>
        <taxon>Placobranchoidea</taxon>
        <taxon>Plakobranchidae</taxon>
        <taxon>Elysia</taxon>
    </lineage>
</organism>
<dbReference type="AlphaFoldDB" id="A0AAV4G2S3"/>
<accession>A0AAV4G2S3</accession>
<comment type="caution">
    <text evidence="1">The sequence shown here is derived from an EMBL/GenBank/DDBJ whole genome shotgun (WGS) entry which is preliminary data.</text>
</comment>